<dbReference type="OrthoDB" id="5191711at2"/>
<feature type="compositionally biased region" description="Low complexity" evidence="1">
    <location>
        <begin position="278"/>
        <end position="309"/>
    </location>
</feature>
<evidence type="ECO:0000256" key="1">
    <source>
        <dbReference type="SAM" id="MobiDB-lite"/>
    </source>
</evidence>
<feature type="compositionally biased region" description="Polar residues" evidence="1">
    <location>
        <begin position="311"/>
        <end position="326"/>
    </location>
</feature>
<dbReference type="AlphaFoldDB" id="A0A143QQ57"/>
<evidence type="ECO:0000313" key="4">
    <source>
        <dbReference type="EMBL" id="AMY24517.1"/>
    </source>
</evidence>
<name>A0A143QQ57_RHOFA</name>
<gene>
    <name evidence="4" type="ORF">A3Q41_03226</name>
</gene>
<feature type="transmembrane region" description="Helical" evidence="2">
    <location>
        <begin position="133"/>
        <end position="152"/>
    </location>
</feature>
<protein>
    <recommendedName>
        <fullName evidence="3">Anti-sigma-D factor RsdA sigma factor binding region domain-containing protein</fullName>
    </recommendedName>
</protein>
<evidence type="ECO:0000256" key="2">
    <source>
        <dbReference type="SAM" id="Phobius"/>
    </source>
</evidence>
<feature type="region of interest" description="Disordered" evidence="1">
    <location>
        <begin position="1"/>
        <end position="40"/>
    </location>
</feature>
<accession>A0A143QQ57</accession>
<reference evidence="5" key="2">
    <citation type="submission" date="2016-04" db="EMBL/GenBank/DDBJ databases">
        <title>Complete Genome and Plasmid Sequences for Rhodococcus fascians D188 and Draft Sequences for Rhodococcus spp. Isolates PBTS 1 and PBTS 2.</title>
        <authorList>
            <person name="Stamer R."/>
            <person name="Vereecke D."/>
            <person name="Zhang Y."/>
            <person name="Schilkey F."/>
            <person name="Devitt N."/>
            <person name="Randall J."/>
        </authorList>
    </citation>
    <scope>NUCLEOTIDE SEQUENCE [LARGE SCALE GENOMIC DNA]</scope>
    <source>
        <strain evidence="5">PBTS2</strain>
    </source>
</reference>
<dbReference type="Pfam" id="PF16751">
    <property type="entry name" value="RsdA_SigD_bd"/>
    <property type="match status" value="1"/>
</dbReference>
<evidence type="ECO:0000313" key="5">
    <source>
        <dbReference type="Proteomes" id="UP000076038"/>
    </source>
</evidence>
<organism evidence="4 5">
    <name type="scientific">Rhodococcoides fascians</name>
    <name type="common">Rhodococcus fascians</name>
    <dbReference type="NCBI Taxonomy" id="1828"/>
    <lineage>
        <taxon>Bacteria</taxon>
        <taxon>Bacillati</taxon>
        <taxon>Actinomycetota</taxon>
        <taxon>Actinomycetes</taxon>
        <taxon>Mycobacteriales</taxon>
        <taxon>Nocardiaceae</taxon>
        <taxon>Rhodococcoides</taxon>
    </lineage>
</organism>
<dbReference type="Proteomes" id="UP000076038">
    <property type="component" value="Chromosome"/>
</dbReference>
<keyword evidence="2" id="KW-0812">Transmembrane</keyword>
<keyword evidence="2" id="KW-0472">Membrane</keyword>
<evidence type="ECO:0000259" key="3">
    <source>
        <dbReference type="Pfam" id="PF16751"/>
    </source>
</evidence>
<dbReference type="PATRIC" id="fig|1653479.3.peg.3269"/>
<dbReference type="InterPro" id="IPR031928">
    <property type="entry name" value="RsdA_SigD-bd"/>
</dbReference>
<dbReference type="RefSeq" id="WP_048319779.1">
    <property type="nucleotide sequence ID" value="NZ_CP015220.1"/>
</dbReference>
<dbReference type="Gene3D" id="6.10.250.1300">
    <property type="match status" value="1"/>
</dbReference>
<dbReference type="EMBL" id="CP015220">
    <property type="protein sequence ID" value="AMY24517.1"/>
    <property type="molecule type" value="Genomic_DNA"/>
</dbReference>
<reference evidence="4 5" key="1">
    <citation type="journal article" date="2016" name="Genome Announc.">
        <title>Complete Genome and Plasmid Sequences for Rhodococcus fascians D188 and Draft Sequences for Rhodococcus Isolates PBTS 1 and PBTS 2.</title>
        <authorList>
            <person name="Stamler R.A."/>
            <person name="Vereecke D."/>
            <person name="Zhang Y."/>
            <person name="Schilkey F."/>
            <person name="Devitt N."/>
            <person name="Randall J.J."/>
        </authorList>
    </citation>
    <scope>NUCLEOTIDE SEQUENCE [LARGE SCALE GENOMIC DNA]</scope>
    <source>
        <strain evidence="4 5">PBTS2</strain>
    </source>
</reference>
<keyword evidence="2" id="KW-1133">Transmembrane helix</keyword>
<feature type="region of interest" description="Disordered" evidence="1">
    <location>
        <begin position="270"/>
        <end position="338"/>
    </location>
</feature>
<feature type="domain" description="Anti-sigma-D factor RsdA sigma factor binding region" evidence="3">
    <location>
        <begin position="47"/>
        <end position="90"/>
    </location>
</feature>
<keyword evidence="5" id="KW-1185">Reference proteome</keyword>
<dbReference type="KEGG" id="rhs:A3Q41_03226"/>
<sequence>MARDNGHGGPGETPRRGISRIGEHVTPTGPKQNDPYADIGADGGPVDLVAVRRDDAFIDAISGDGPIATDDADDYQLALLLANWRADVITPSMPAGPSLDTVVAAVEREKVAADMARSSAANRGGRMRLLRPLAGAAAAIAVVLGGLVVISYNSTPEDPLWSVKSVVFSEQADSTVAQIDTTSKLQEAENLLSSGDADAARALLDGASNRSSAVIDDAQRAELDQWLARLLQELQAMTVPPVVPPMGVAPAAPLSVPSQATLVPTAPVETVAPESTAVPSTPNPETTTPVTPPVTTSPSPTTTDVTPTVLDNPNQPTATASGSSPENGDRMSVPSGGS</sequence>
<proteinExistence type="predicted"/>